<dbReference type="KEGG" id="mcg:GL4_2677"/>
<dbReference type="Proteomes" id="UP000031643">
    <property type="component" value="Chromosome"/>
</dbReference>
<keyword evidence="1" id="KW-0732">Signal</keyword>
<feature type="chain" id="PRO_5002038558" description="Porin" evidence="1">
    <location>
        <begin position="27"/>
        <end position="254"/>
    </location>
</feature>
<evidence type="ECO:0000313" key="2">
    <source>
        <dbReference type="EMBL" id="BAQ18111.1"/>
    </source>
</evidence>
<accession>A0A0A8K5N6</accession>
<proteinExistence type="predicted"/>
<feature type="signal peptide" evidence="1">
    <location>
        <begin position="1"/>
        <end position="26"/>
    </location>
</feature>
<evidence type="ECO:0000256" key="1">
    <source>
        <dbReference type="SAM" id="SignalP"/>
    </source>
</evidence>
<gene>
    <name evidence="2" type="ORF">GL4_2677</name>
</gene>
<dbReference type="AlphaFoldDB" id="A0A0A8K5N6"/>
<keyword evidence="3" id="KW-1185">Reference proteome</keyword>
<dbReference type="InterPro" id="IPR010239">
    <property type="entry name" value="CHP02001"/>
</dbReference>
<evidence type="ECO:0000313" key="3">
    <source>
        <dbReference type="Proteomes" id="UP000031643"/>
    </source>
</evidence>
<reference evidence="2 3" key="1">
    <citation type="submission" date="2014-09" db="EMBL/GenBank/DDBJ databases">
        <title>Genome sequencing of Methyloceanibacter caenitepidi Gela4.</title>
        <authorList>
            <person name="Takeuchi M."/>
            <person name="Susumu S."/>
            <person name="Kamagata Y."/>
            <person name="Oshima K."/>
            <person name="Hattori M."/>
            <person name="Iwasaki W."/>
        </authorList>
    </citation>
    <scope>NUCLEOTIDE SEQUENCE [LARGE SCALE GENOMIC DNA]</scope>
    <source>
        <strain evidence="2 3">Gela4</strain>
    </source>
</reference>
<dbReference type="OrthoDB" id="9793561at2"/>
<dbReference type="HOGENOM" id="CLU_074587_3_0_5"/>
<protein>
    <recommendedName>
        <fullName evidence="4">Porin</fullName>
    </recommendedName>
</protein>
<dbReference type="RefSeq" id="WP_082025662.1">
    <property type="nucleotide sequence ID" value="NZ_AP014648.1"/>
</dbReference>
<organism evidence="2 3">
    <name type="scientific">Methyloceanibacter caenitepidi</name>
    <dbReference type="NCBI Taxonomy" id="1384459"/>
    <lineage>
        <taxon>Bacteria</taxon>
        <taxon>Pseudomonadati</taxon>
        <taxon>Pseudomonadota</taxon>
        <taxon>Alphaproteobacteria</taxon>
        <taxon>Hyphomicrobiales</taxon>
        <taxon>Hyphomicrobiaceae</taxon>
        <taxon>Methyloceanibacter</taxon>
    </lineage>
</organism>
<dbReference type="EMBL" id="AP014648">
    <property type="protein sequence ID" value="BAQ18111.1"/>
    <property type="molecule type" value="Genomic_DNA"/>
</dbReference>
<dbReference type="NCBIfam" id="TIGR02001">
    <property type="entry name" value="gcw_chp"/>
    <property type="match status" value="1"/>
</dbReference>
<evidence type="ECO:0008006" key="4">
    <source>
        <dbReference type="Google" id="ProtNLM"/>
    </source>
</evidence>
<sequence>MARREIAGIFKSTVLGAALVAGSALAAQAQDPGDQAFGPFGGGSGNQLELSATTAFTTDYVFRGISQTNQNPAVQGSLDASYGMFYLGMWGSNIDFADSIEIDYYGGIAPTIGGFDLDIGVLWYTYPGASGTDIVEIKTGGSYTFGDAFTLGVTNYWGTDSDYDVLEVGGEYVFGNKWFNFFDPSVSGLVGFQWADAGTDYTYWNVGLTLGFLDNWAADVRYWDTDLSDIGCGGAPGRGDNCDGRVVGTISASF</sequence>
<dbReference type="STRING" id="1384459.GL4_2677"/>
<dbReference type="Pfam" id="PF09694">
    <property type="entry name" value="Gcw_chp"/>
    <property type="match status" value="1"/>
</dbReference>
<name>A0A0A8K5N6_9HYPH</name>